<evidence type="ECO:0000256" key="10">
    <source>
        <dbReference type="SAM" id="SignalP"/>
    </source>
</evidence>
<evidence type="ECO:0000256" key="6">
    <source>
        <dbReference type="ARBA" id="ARBA00033335"/>
    </source>
</evidence>
<dbReference type="PROSITE" id="PS00587">
    <property type="entry name" value="GLYCOSYL_HYDROL_F17"/>
    <property type="match status" value="1"/>
</dbReference>
<evidence type="ECO:0000313" key="11">
    <source>
        <dbReference type="EMBL" id="PRQ41142.1"/>
    </source>
</evidence>
<evidence type="ECO:0000256" key="3">
    <source>
        <dbReference type="ARBA" id="ARBA00012780"/>
    </source>
</evidence>
<keyword evidence="12" id="KW-1185">Reference proteome</keyword>
<comment type="similarity">
    <text evidence="2 8">Belongs to the glycosyl hydrolase 17 family.</text>
</comment>
<evidence type="ECO:0000256" key="7">
    <source>
        <dbReference type="ARBA" id="ARBA00033417"/>
    </source>
</evidence>
<comment type="caution">
    <text evidence="11">The sequence shown here is derived from an EMBL/GenBank/DDBJ whole genome shotgun (WGS) entry which is preliminary data.</text>
</comment>
<dbReference type="Pfam" id="PF00332">
    <property type="entry name" value="Glyco_hydro_17"/>
    <property type="match status" value="1"/>
</dbReference>
<dbReference type="InterPro" id="IPR017853">
    <property type="entry name" value="GH"/>
</dbReference>
<keyword evidence="10" id="KW-0732">Signal</keyword>
<dbReference type="AlphaFoldDB" id="A0A2P6R3W9"/>
<protein>
    <recommendedName>
        <fullName evidence="3">glucan endo-1,3-beta-D-glucosidase</fullName>
        <ecNumber evidence="3">3.2.1.39</ecNumber>
    </recommendedName>
    <alternativeName>
        <fullName evidence="6">(1-&gt;3)-beta-glucan endohydrolase</fullName>
    </alternativeName>
    <alternativeName>
        <fullName evidence="7">Beta-1,3-endoglucanase</fullName>
    </alternativeName>
</protein>
<dbReference type="GO" id="GO:0042973">
    <property type="term" value="F:glucan endo-1,3-beta-D-glucosidase activity"/>
    <property type="evidence" value="ECO:0007669"/>
    <property type="project" value="UniProtKB-EC"/>
</dbReference>
<dbReference type="Gramene" id="PRQ41142">
    <property type="protein sequence ID" value="PRQ41142"/>
    <property type="gene ID" value="RchiOBHm_Chr4g0443721"/>
</dbReference>
<organism evidence="11 12">
    <name type="scientific">Rosa chinensis</name>
    <name type="common">China rose</name>
    <dbReference type="NCBI Taxonomy" id="74649"/>
    <lineage>
        <taxon>Eukaryota</taxon>
        <taxon>Viridiplantae</taxon>
        <taxon>Streptophyta</taxon>
        <taxon>Embryophyta</taxon>
        <taxon>Tracheophyta</taxon>
        <taxon>Spermatophyta</taxon>
        <taxon>Magnoliopsida</taxon>
        <taxon>eudicotyledons</taxon>
        <taxon>Gunneridae</taxon>
        <taxon>Pentapetalae</taxon>
        <taxon>rosids</taxon>
        <taxon>fabids</taxon>
        <taxon>Rosales</taxon>
        <taxon>Rosaceae</taxon>
        <taxon>Rosoideae</taxon>
        <taxon>Rosoideae incertae sedis</taxon>
        <taxon>Rosa</taxon>
    </lineage>
</organism>
<dbReference type="InterPro" id="IPR000490">
    <property type="entry name" value="Glyco_hydro_17"/>
</dbReference>
<sequence length="353" mass="38421">MQIKMPKNFDHHYDHLLILSQFSLLLLNLLSPSSAAPPPIGICYGRVANNLPPLTVAVDILKANNIKNVRLFNANPATLSSFSNSGISVMIGVPNEILPTLTTSSAAVGWLQSDIFSSIPANQVRYIAVGNEVFLKDPFYTPHVVPAILSLHQALQTLNLSHSIKLSSPQAASVLSISYPPSSASFAPDLKPVLFLLLQFLRDTASPFMVNLYPYFSYLNNRPYVSVDYALFRDPNPVQDGALVYDNLFDASVDAFVSALEREGFGGVEVVVSETGWPTSGGEAASVENALAYNREVVRRAAEGVGTPKKAGEGVEVYLFDLFDENEKGGEEYERHFGIFGPDGLKAYDLGFN</sequence>
<reference evidence="11 12" key="1">
    <citation type="journal article" date="2018" name="Nat. Genet.">
        <title>The Rosa genome provides new insights in the design of modern roses.</title>
        <authorList>
            <person name="Bendahmane M."/>
        </authorList>
    </citation>
    <scope>NUCLEOTIDE SEQUENCE [LARGE SCALE GENOMIC DNA]</scope>
    <source>
        <strain evidence="12">cv. Old Blush</strain>
    </source>
</reference>
<dbReference type="EMBL" id="PDCK01000042">
    <property type="protein sequence ID" value="PRQ41142.1"/>
    <property type="molecule type" value="Genomic_DNA"/>
</dbReference>
<evidence type="ECO:0000256" key="9">
    <source>
        <dbReference type="RuleBase" id="RU004336"/>
    </source>
</evidence>
<evidence type="ECO:0000313" key="12">
    <source>
        <dbReference type="Proteomes" id="UP000238479"/>
    </source>
</evidence>
<feature type="signal peptide" evidence="10">
    <location>
        <begin position="1"/>
        <end position="35"/>
    </location>
</feature>
<proteinExistence type="inferred from homology"/>
<evidence type="ECO:0000256" key="1">
    <source>
        <dbReference type="ARBA" id="ARBA00000382"/>
    </source>
</evidence>
<dbReference type="SUPFAM" id="SSF51445">
    <property type="entry name" value="(Trans)glycosidases"/>
    <property type="match status" value="1"/>
</dbReference>
<keyword evidence="4 9" id="KW-0378">Hydrolase</keyword>
<evidence type="ECO:0000256" key="4">
    <source>
        <dbReference type="ARBA" id="ARBA00022801"/>
    </source>
</evidence>
<comment type="catalytic activity">
    <reaction evidence="1">
        <text>Hydrolysis of (1-&gt;3)-beta-D-glucosidic linkages in (1-&gt;3)-beta-D-glucans.</text>
        <dbReference type="EC" id="3.2.1.39"/>
    </reaction>
</comment>
<keyword evidence="5 9" id="KW-0326">Glycosidase</keyword>
<dbReference type="Proteomes" id="UP000238479">
    <property type="component" value="Chromosome 4"/>
</dbReference>
<dbReference type="GO" id="GO:0005975">
    <property type="term" value="P:carbohydrate metabolic process"/>
    <property type="evidence" value="ECO:0007669"/>
    <property type="project" value="InterPro"/>
</dbReference>
<dbReference type="EC" id="3.2.1.39" evidence="3"/>
<dbReference type="FunFam" id="3.20.20.80:FF:000010">
    <property type="entry name" value="glucan endo-1,3-beta-glucosidase, basic"/>
    <property type="match status" value="1"/>
</dbReference>
<accession>A0A2P6R3W9</accession>
<evidence type="ECO:0000256" key="2">
    <source>
        <dbReference type="ARBA" id="ARBA00008773"/>
    </source>
</evidence>
<evidence type="ECO:0000256" key="8">
    <source>
        <dbReference type="RuleBase" id="RU004335"/>
    </source>
</evidence>
<name>A0A2P6R3W9_ROSCH</name>
<gene>
    <name evidence="11" type="ORF">RchiOBHm_Chr4g0443721</name>
</gene>
<evidence type="ECO:0000256" key="5">
    <source>
        <dbReference type="ARBA" id="ARBA00023295"/>
    </source>
</evidence>
<dbReference type="Gene3D" id="3.20.20.80">
    <property type="entry name" value="Glycosidases"/>
    <property type="match status" value="1"/>
</dbReference>
<feature type="chain" id="PRO_5015186161" description="glucan endo-1,3-beta-D-glucosidase" evidence="10">
    <location>
        <begin position="36"/>
        <end position="353"/>
    </location>
</feature>
<dbReference type="InterPro" id="IPR044965">
    <property type="entry name" value="Glyco_hydro_17_plant"/>
</dbReference>
<dbReference type="OMA" id="PIGICYG"/>
<dbReference type="PANTHER" id="PTHR32227">
    <property type="entry name" value="GLUCAN ENDO-1,3-BETA-GLUCOSIDASE BG1-RELATED-RELATED"/>
    <property type="match status" value="1"/>
</dbReference>